<evidence type="ECO:0000313" key="2">
    <source>
        <dbReference type="EMBL" id="TMW55326.1"/>
    </source>
</evidence>
<comment type="caution">
    <text evidence="2">The sequence shown here is derived from an EMBL/GenBank/DDBJ whole genome shotgun (WGS) entry which is preliminary data.</text>
</comment>
<dbReference type="OrthoDB" id="118957at2759"/>
<proteinExistence type="predicted"/>
<protein>
    <submittedName>
        <fullName evidence="2">Uncharacterized protein</fullName>
    </submittedName>
</protein>
<feature type="region of interest" description="Disordered" evidence="1">
    <location>
        <begin position="267"/>
        <end position="328"/>
    </location>
</feature>
<sequence>MSGQWEQIIDSEYAVLALSTYLRSAELYRIYTWARSSGHGSLAGITFELYIHRLACESSFKLFVTKCDPPSKRKSGEKRHLKVFQLRIKQGNGLQSGTTEDYWDDLKEWRDKSEYSYWYPACHEFPNIDGILKVESGPGMSGIAYLQVTVALKHDIDAKQLEKMNEMFLPLSSGNADDADVGINALEFVREVEYTYGPLKDGEMDEDDEKNGDEQVVENEDDPKKPLYIALCPDLISCKALILKPSREVLEARKICRVYVGYYDEASRARSSDGPNNHIPPKKLLPPPLYNLRTRNQPPASAGVGKRSVEKKSDKPNSPAKKQNLGRE</sequence>
<evidence type="ECO:0000256" key="1">
    <source>
        <dbReference type="SAM" id="MobiDB-lite"/>
    </source>
</evidence>
<dbReference type="AlphaFoldDB" id="A0A8K1C2M1"/>
<dbReference type="Proteomes" id="UP000794436">
    <property type="component" value="Unassembled WGS sequence"/>
</dbReference>
<evidence type="ECO:0000313" key="3">
    <source>
        <dbReference type="Proteomes" id="UP000794436"/>
    </source>
</evidence>
<keyword evidence="3" id="KW-1185">Reference proteome</keyword>
<feature type="region of interest" description="Disordered" evidence="1">
    <location>
        <begin position="199"/>
        <end position="220"/>
    </location>
</feature>
<gene>
    <name evidence="2" type="ORF">Poli38472_013217</name>
</gene>
<name>A0A8K1C2M1_PYTOL</name>
<organism evidence="2 3">
    <name type="scientific">Pythium oligandrum</name>
    <name type="common">Mycoparasitic fungus</name>
    <dbReference type="NCBI Taxonomy" id="41045"/>
    <lineage>
        <taxon>Eukaryota</taxon>
        <taxon>Sar</taxon>
        <taxon>Stramenopiles</taxon>
        <taxon>Oomycota</taxon>
        <taxon>Peronosporomycetes</taxon>
        <taxon>Pythiales</taxon>
        <taxon>Pythiaceae</taxon>
        <taxon>Pythium</taxon>
    </lineage>
</organism>
<reference evidence="2" key="1">
    <citation type="submission" date="2019-03" db="EMBL/GenBank/DDBJ databases">
        <title>Long read genome sequence of the mycoparasitic Pythium oligandrum ATCC 38472 isolated from sugarbeet rhizosphere.</title>
        <authorList>
            <person name="Gaulin E."/>
        </authorList>
    </citation>
    <scope>NUCLEOTIDE SEQUENCE</scope>
    <source>
        <strain evidence="2">ATCC 38472_TT</strain>
    </source>
</reference>
<accession>A0A8K1C2M1</accession>
<dbReference type="EMBL" id="SPLM01000148">
    <property type="protein sequence ID" value="TMW55326.1"/>
    <property type="molecule type" value="Genomic_DNA"/>
</dbReference>
<feature type="compositionally biased region" description="Acidic residues" evidence="1">
    <location>
        <begin position="203"/>
        <end position="220"/>
    </location>
</feature>